<dbReference type="Proteomes" id="UP001066276">
    <property type="component" value="Chromosome 4_2"/>
</dbReference>
<keyword evidence="2" id="KW-1185">Reference proteome</keyword>
<gene>
    <name evidence="1" type="ORF">NDU88_007508</name>
</gene>
<organism evidence="1 2">
    <name type="scientific">Pleurodeles waltl</name>
    <name type="common">Iberian ribbed newt</name>
    <dbReference type="NCBI Taxonomy" id="8319"/>
    <lineage>
        <taxon>Eukaryota</taxon>
        <taxon>Metazoa</taxon>
        <taxon>Chordata</taxon>
        <taxon>Craniata</taxon>
        <taxon>Vertebrata</taxon>
        <taxon>Euteleostomi</taxon>
        <taxon>Amphibia</taxon>
        <taxon>Batrachia</taxon>
        <taxon>Caudata</taxon>
        <taxon>Salamandroidea</taxon>
        <taxon>Salamandridae</taxon>
        <taxon>Pleurodelinae</taxon>
        <taxon>Pleurodeles</taxon>
    </lineage>
</organism>
<protein>
    <submittedName>
        <fullName evidence="1">Uncharacterized protein</fullName>
    </submittedName>
</protein>
<proteinExistence type="predicted"/>
<accession>A0AAV7SSY8</accession>
<evidence type="ECO:0000313" key="2">
    <source>
        <dbReference type="Proteomes" id="UP001066276"/>
    </source>
</evidence>
<sequence>MQGELKIGLPHPRMLEHVVSHPQALMLGAGSDSASGALGHIQYAHKCKVYRNNKITMIHLSLFSEVAKKEEEYGTGLNIYRARPIIGAVDMTY</sequence>
<reference evidence="1" key="1">
    <citation type="journal article" date="2022" name="bioRxiv">
        <title>Sequencing and chromosome-scale assembly of the giantPleurodeles waltlgenome.</title>
        <authorList>
            <person name="Brown T."/>
            <person name="Elewa A."/>
            <person name="Iarovenko S."/>
            <person name="Subramanian E."/>
            <person name="Araus A.J."/>
            <person name="Petzold A."/>
            <person name="Susuki M."/>
            <person name="Suzuki K.-i.T."/>
            <person name="Hayashi T."/>
            <person name="Toyoda A."/>
            <person name="Oliveira C."/>
            <person name="Osipova E."/>
            <person name="Leigh N.D."/>
            <person name="Simon A."/>
            <person name="Yun M.H."/>
        </authorList>
    </citation>
    <scope>NUCLEOTIDE SEQUENCE</scope>
    <source>
        <strain evidence="1">20211129_DDA</strain>
        <tissue evidence="1">Liver</tissue>
    </source>
</reference>
<comment type="caution">
    <text evidence="1">The sequence shown here is derived from an EMBL/GenBank/DDBJ whole genome shotgun (WGS) entry which is preliminary data.</text>
</comment>
<dbReference type="AlphaFoldDB" id="A0AAV7SSY8"/>
<name>A0AAV7SSY8_PLEWA</name>
<dbReference type="EMBL" id="JANPWB010000008">
    <property type="protein sequence ID" value="KAJ1167115.1"/>
    <property type="molecule type" value="Genomic_DNA"/>
</dbReference>
<evidence type="ECO:0000313" key="1">
    <source>
        <dbReference type="EMBL" id="KAJ1167115.1"/>
    </source>
</evidence>